<feature type="transmembrane region" description="Helical" evidence="1">
    <location>
        <begin position="294"/>
        <end position="313"/>
    </location>
</feature>
<dbReference type="Proteomes" id="UP000278143">
    <property type="component" value="Unassembled WGS sequence"/>
</dbReference>
<feature type="transmembrane region" description="Helical" evidence="1">
    <location>
        <begin position="248"/>
        <end position="273"/>
    </location>
</feature>
<organism evidence="3 4">
    <name type="scientific">Syncephalis pseudoplumigaleata</name>
    <dbReference type="NCBI Taxonomy" id="1712513"/>
    <lineage>
        <taxon>Eukaryota</taxon>
        <taxon>Fungi</taxon>
        <taxon>Fungi incertae sedis</taxon>
        <taxon>Zoopagomycota</taxon>
        <taxon>Zoopagomycotina</taxon>
        <taxon>Zoopagomycetes</taxon>
        <taxon>Zoopagales</taxon>
        <taxon>Piptocephalidaceae</taxon>
        <taxon>Syncephalis</taxon>
    </lineage>
</organism>
<evidence type="ECO:0000259" key="2">
    <source>
        <dbReference type="Pfam" id="PF24384"/>
    </source>
</evidence>
<evidence type="ECO:0000313" key="4">
    <source>
        <dbReference type="Proteomes" id="UP000278143"/>
    </source>
</evidence>
<dbReference type="InterPro" id="IPR056229">
    <property type="entry name" value="Ig_TMM62"/>
</dbReference>
<proteinExistence type="predicted"/>
<reference evidence="4" key="1">
    <citation type="journal article" date="2018" name="Nat. Microbiol.">
        <title>Leveraging single-cell genomics to expand the fungal tree of life.</title>
        <authorList>
            <person name="Ahrendt S.R."/>
            <person name="Quandt C.A."/>
            <person name="Ciobanu D."/>
            <person name="Clum A."/>
            <person name="Salamov A."/>
            <person name="Andreopoulos B."/>
            <person name="Cheng J.F."/>
            <person name="Woyke T."/>
            <person name="Pelin A."/>
            <person name="Henrissat B."/>
            <person name="Reynolds N.K."/>
            <person name="Benny G.L."/>
            <person name="Smith M.E."/>
            <person name="James T.Y."/>
            <person name="Grigoriev I.V."/>
        </authorList>
    </citation>
    <scope>NUCLEOTIDE SEQUENCE [LARGE SCALE GENOMIC DNA]</scope>
    <source>
        <strain evidence="4">Benny S71-1</strain>
    </source>
</reference>
<accession>A0A4P9Z321</accession>
<dbReference type="EMBL" id="KZ989444">
    <property type="protein sequence ID" value="RKP26362.1"/>
    <property type="molecule type" value="Genomic_DNA"/>
</dbReference>
<protein>
    <recommendedName>
        <fullName evidence="2">TMEM62 Ig-like domain-containing protein</fullName>
    </recommendedName>
</protein>
<evidence type="ECO:0000256" key="1">
    <source>
        <dbReference type="SAM" id="Phobius"/>
    </source>
</evidence>
<feature type="transmembrane region" description="Helical" evidence="1">
    <location>
        <begin position="319"/>
        <end position="341"/>
    </location>
</feature>
<feature type="transmembrane region" description="Helical" evidence="1">
    <location>
        <begin position="119"/>
        <end position="144"/>
    </location>
</feature>
<dbReference type="Pfam" id="PF24384">
    <property type="entry name" value="Ig_TMM62"/>
    <property type="match status" value="1"/>
</dbReference>
<gene>
    <name evidence="3" type="ORF">SYNPS1DRAFT_27939</name>
</gene>
<dbReference type="AlphaFoldDB" id="A0A4P9Z321"/>
<keyword evidence="1" id="KW-0812">Transmembrane</keyword>
<feature type="transmembrane region" description="Helical" evidence="1">
    <location>
        <begin position="196"/>
        <end position="220"/>
    </location>
</feature>
<name>A0A4P9Z321_9FUNG</name>
<evidence type="ECO:0000313" key="3">
    <source>
        <dbReference type="EMBL" id="RKP26362.1"/>
    </source>
</evidence>
<keyword evidence="1" id="KW-0472">Membrane</keyword>
<sequence length="371" mass="42612">MQRDITRSTHMRALVFADTDPTQVAVYIDGVFKGNMAYTGRGSRDDAPGEYIPLWTTPWSPSDYDDRQPHRMRVVATDAHGRVGEDSVLFRVDGQREELDAGWSSLIIHSHFESFFRRWFLSLFVLVTAVLLLPQLHLSCLALAGRDVDWRARSLAALYRAQSRPAVRLHQRMAMLLHTQLLRWRHRFYAMTEQPAAWTAIYGHFLWIICMPLCPALLFYNNADLGLSWVYLYGVWVDNRWLPMLDTWAMPTVMLGLLEFWALVYIVVAVGDVDLASSLSAKHPMVARPYSRKLPIRLCVALYLLLQIVWHVSGWRIGRWPSLVGGIGTFWWVCTQTWLVWRYGFSASIIQHAEDSRAAKTAALDATSKED</sequence>
<keyword evidence="1" id="KW-1133">Transmembrane helix</keyword>
<keyword evidence="4" id="KW-1185">Reference proteome</keyword>
<feature type="domain" description="TMEM62 Ig-like" evidence="2">
    <location>
        <begin position="4"/>
        <end position="95"/>
    </location>
</feature>